<keyword evidence="4 6" id="KW-1133">Transmembrane helix</keyword>
<dbReference type="PANTHER" id="PTHR11266">
    <property type="entry name" value="PEROXISOMAL MEMBRANE PROTEIN 2, PXMP2 MPV17"/>
    <property type="match status" value="1"/>
</dbReference>
<evidence type="ECO:0000256" key="6">
    <source>
        <dbReference type="RuleBase" id="RU363053"/>
    </source>
</evidence>
<dbReference type="InterPro" id="IPR007248">
    <property type="entry name" value="Mpv17_PMP22"/>
</dbReference>
<reference evidence="8" key="1">
    <citation type="submission" date="2015-02" db="EMBL/GenBank/DDBJ databases">
        <authorList>
            <person name="Gon?alves P."/>
        </authorList>
    </citation>
    <scope>NUCLEOTIDE SEQUENCE [LARGE SCALE GENOMIC DNA]</scope>
</reference>
<name>A0A0D6EFS0_SPOSA</name>
<dbReference type="GO" id="GO:0005778">
    <property type="term" value="C:peroxisomal membrane"/>
    <property type="evidence" value="ECO:0007669"/>
    <property type="project" value="TreeGrafter"/>
</dbReference>
<feature type="transmembrane region" description="Helical" evidence="6">
    <location>
        <begin position="183"/>
        <end position="204"/>
    </location>
</feature>
<protein>
    <submittedName>
        <fullName evidence="7">SPOSA6832_00206-mRNA-1:cds</fullName>
    </submittedName>
</protein>
<evidence type="ECO:0000256" key="2">
    <source>
        <dbReference type="ARBA" id="ARBA00006824"/>
    </source>
</evidence>
<evidence type="ECO:0000256" key="5">
    <source>
        <dbReference type="ARBA" id="ARBA00023136"/>
    </source>
</evidence>
<dbReference type="PANTHER" id="PTHR11266:SF93">
    <property type="entry name" value="INTEGRAL MEMBRANE PROTEIN 25D9-6"/>
    <property type="match status" value="1"/>
</dbReference>
<comment type="similarity">
    <text evidence="2 6">Belongs to the peroxisomal membrane protein PXMP2/4 family.</text>
</comment>
<keyword evidence="3 6" id="KW-0812">Transmembrane</keyword>
<dbReference type="OrthoDB" id="860at2759"/>
<evidence type="ECO:0000313" key="8">
    <source>
        <dbReference type="Proteomes" id="UP000243876"/>
    </source>
</evidence>
<sequence>MATIAVVTPTKEINPLLAGTPPLRPLSLRENADIRSSLLAPPLSAAPSAYLQSLATRPLLTKSLTSGSLACVHSHALMRFDRALTPIVATRSFLSEIVAGHLAGSPPPPLSAKERTGILPLDVLKRNHKAIKLGLYGFFISAPLGHTLLAILQRVFKGKTSARSKLAMIICSNLFISPIQQSIYIAAMAIIGGATSPAAILKAWKMSFWSVMRFTWVVSTLSMGTAQRFLAPELCAKKRALAAKAAKAAAEEKSQQDDEAGL</sequence>
<proteinExistence type="inferred from homology"/>
<evidence type="ECO:0000256" key="1">
    <source>
        <dbReference type="ARBA" id="ARBA00004141"/>
    </source>
</evidence>
<accession>A0A0D6EFS0</accession>
<evidence type="ECO:0000256" key="4">
    <source>
        <dbReference type="ARBA" id="ARBA00022989"/>
    </source>
</evidence>
<organism evidence="7 8">
    <name type="scientific">Sporidiobolus salmonicolor</name>
    <name type="common">Yeast-like fungus</name>
    <name type="synonym">Sporobolomyces salmonicolor</name>
    <dbReference type="NCBI Taxonomy" id="5005"/>
    <lineage>
        <taxon>Eukaryota</taxon>
        <taxon>Fungi</taxon>
        <taxon>Dikarya</taxon>
        <taxon>Basidiomycota</taxon>
        <taxon>Pucciniomycotina</taxon>
        <taxon>Microbotryomycetes</taxon>
        <taxon>Sporidiobolales</taxon>
        <taxon>Sporidiobolaceae</taxon>
        <taxon>Sporobolomyces</taxon>
    </lineage>
</organism>
<keyword evidence="8" id="KW-1185">Reference proteome</keyword>
<feature type="transmembrane region" description="Helical" evidence="6">
    <location>
        <begin position="133"/>
        <end position="156"/>
    </location>
</feature>
<dbReference type="EMBL" id="CENE01000001">
    <property type="protein sequence ID" value="CEQ38736.1"/>
    <property type="molecule type" value="Genomic_DNA"/>
</dbReference>
<dbReference type="AlphaFoldDB" id="A0A0D6EFS0"/>
<dbReference type="Proteomes" id="UP000243876">
    <property type="component" value="Unassembled WGS sequence"/>
</dbReference>
<evidence type="ECO:0000256" key="3">
    <source>
        <dbReference type="ARBA" id="ARBA00022692"/>
    </source>
</evidence>
<gene>
    <name evidence="7" type="primary">SPOSA6832_00206</name>
</gene>
<comment type="subcellular location">
    <subcellularLocation>
        <location evidence="1">Membrane</location>
        <topology evidence="1">Multi-pass membrane protein</topology>
    </subcellularLocation>
</comment>
<evidence type="ECO:0000313" key="7">
    <source>
        <dbReference type="EMBL" id="CEQ38736.1"/>
    </source>
</evidence>
<keyword evidence="5 6" id="KW-0472">Membrane</keyword>